<proteinExistence type="predicted"/>
<dbReference type="AlphaFoldDB" id="A0A6N3H877"/>
<dbReference type="EMBL" id="CACRUA010000049">
    <property type="protein sequence ID" value="VYU73277.1"/>
    <property type="molecule type" value="Genomic_DNA"/>
</dbReference>
<dbReference type="InterPro" id="IPR008912">
    <property type="entry name" value="Uncharacterised_CoxE"/>
</dbReference>
<protein>
    <submittedName>
        <fullName evidence="1">VWA domain containing CoxE-like protein</fullName>
    </submittedName>
</protein>
<evidence type="ECO:0000313" key="1">
    <source>
        <dbReference type="EMBL" id="VYU73277.1"/>
    </source>
</evidence>
<accession>A0A6N3H877</accession>
<dbReference type="Pfam" id="PF05762">
    <property type="entry name" value="VWA_CoxE"/>
    <property type="match status" value="1"/>
</dbReference>
<dbReference type="PANTHER" id="PTHR39338:SF7">
    <property type="entry name" value="BLL6692 PROTEIN"/>
    <property type="match status" value="1"/>
</dbReference>
<organism evidence="1">
    <name type="scientific">Clostridium symbiosum</name>
    <name type="common">Bacteroides symbiosus</name>
    <dbReference type="NCBI Taxonomy" id="1512"/>
    <lineage>
        <taxon>Bacteria</taxon>
        <taxon>Bacillati</taxon>
        <taxon>Bacillota</taxon>
        <taxon>Clostridia</taxon>
        <taxon>Lachnospirales</taxon>
        <taxon>Lachnospiraceae</taxon>
        <taxon>Otoolea</taxon>
    </lineage>
</organism>
<dbReference type="RefSeq" id="WP_021642395.1">
    <property type="nucleotide sequence ID" value="NZ_CACRUA010000049.1"/>
</dbReference>
<name>A0A6N3H877_CLOSY</name>
<sequence>MFTDFLYILRGYGMKTSLNEWTGLMDALDLNLNEASLTEFYHMARAILVKKESDYDRFDQAFLEYFKNVKEQDCLPEALQRWLSKAMTQTPFDREEADAQWGKKNIEEIRRLMEQRLAEQKEQHHGGNKWIGTGGTTAFGHSGYAQKGIRVHGSGMSRSALKVAGERNYRDFREDKVLQLRQFQIALRKLRLLSSKDDGARTELNVTKTIEKTCDRGGRLELVLERPRKNQTKLLLLMDSGGSMWAYAELCNRLFQAVNQASQFKDLKIYYFHNCFYDQLFTAPQCKWEDKVSTEWVLHNLKPEYKVIVVGDATMGPAELLEPGGTLDYDHENDKAGIDWIKTLKKRFTSAVWLNPLHEKLWDYDASTRTIQIIREQFPMFPLTVQGLEAAIKELRKGEA</sequence>
<gene>
    <name evidence="1" type="ORF">CSLFYP84_03623</name>
</gene>
<dbReference type="PANTHER" id="PTHR39338">
    <property type="entry name" value="BLL5662 PROTEIN-RELATED"/>
    <property type="match status" value="1"/>
</dbReference>
<reference evidence="1" key="1">
    <citation type="submission" date="2019-11" db="EMBL/GenBank/DDBJ databases">
        <authorList>
            <person name="Feng L."/>
        </authorList>
    </citation>
    <scope>NUCLEOTIDE SEQUENCE</scope>
    <source>
        <strain evidence="1">CsymbiosumLFYP84</strain>
    </source>
</reference>